<feature type="transmembrane region" description="Helical" evidence="2">
    <location>
        <begin position="68"/>
        <end position="89"/>
    </location>
</feature>
<proteinExistence type="predicted"/>
<keyword evidence="2" id="KW-0812">Transmembrane</keyword>
<keyword evidence="2" id="KW-0472">Membrane</keyword>
<reference evidence="3 4" key="1">
    <citation type="submission" date="2020-01" db="EMBL/GenBank/DDBJ databases">
        <authorList>
            <person name="Gupta K D."/>
        </authorList>
    </citation>
    <scope>NUCLEOTIDE SEQUENCE [LARGE SCALE GENOMIC DNA]</scope>
</reference>
<feature type="region of interest" description="Disordered" evidence="1">
    <location>
        <begin position="315"/>
        <end position="338"/>
    </location>
</feature>
<dbReference type="EMBL" id="CACVBS010000039">
    <property type="protein sequence ID" value="CAA7263325.1"/>
    <property type="molecule type" value="Genomic_DNA"/>
</dbReference>
<feature type="compositionally biased region" description="Basic and acidic residues" evidence="1">
    <location>
        <begin position="273"/>
        <end position="284"/>
    </location>
</feature>
<evidence type="ECO:0000313" key="4">
    <source>
        <dbReference type="Proteomes" id="UP000467700"/>
    </source>
</evidence>
<feature type="transmembrane region" description="Helical" evidence="2">
    <location>
        <begin position="29"/>
        <end position="56"/>
    </location>
</feature>
<comment type="caution">
    <text evidence="3">The sequence shown here is derived from an EMBL/GenBank/DDBJ whole genome shotgun (WGS) entry which is preliminary data.</text>
</comment>
<feature type="transmembrane region" description="Helical" evidence="2">
    <location>
        <begin position="144"/>
        <end position="166"/>
    </location>
</feature>
<name>A0A8S0VRF8_CYCAE</name>
<organism evidence="3 4">
    <name type="scientific">Cyclocybe aegerita</name>
    <name type="common">Black poplar mushroom</name>
    <name type="synonym">Agrocybe aegerita</name>
    <dbReference type="NCBI Taxonomy" id="1973307"/>
    <lineage>
        <taxon>Eukaryota</taxon>
        <taxon>Fungi</taxon>
        <taxon>Dikarya</taxon>
        <taxon>Basidiomycota</taxon>
        <taxon>Agaricomycotina</taxon>
        <taxon>Agaricomycetes</taxon>
        <taxon>Agaricomycetidae</taxon>
        <taxon>Agaricales</taxon>
        <taxon>Agaricineae</taxon>
        <taxon>Bolbitiaceae</taxon>
        <taxon>Cyclocybe</taxon>
    </lineage>
</organism>
<dbReference type="AlphaFoldDB" id="A0A8S0VRF8"/>
<evidence type="ECO:0000256" key="1">
    <source>
        <dbReference type="SAM" id="MobiDB-lite"/>
    </source>
</evidence>
<dbReference type="OrthoDB" id="9999611at2759"/>
<evidence type="ECO:0000256" key="2">
    <source>
        <dbReference type="SAM" id="Phobius"/>
    </source>
</evidence>
<evidence type="ECO:0000313" key="3">
    <source>
        <dbReference type="EMBL" id="CAA7263325.1"/>
    </source>
</evidence>
<feature type="compositionally biased region" description="Basic and acidic residues" evidence="1">
    <location>
        <begin position="323"/>
        <end position="338"/>
    </location>
</feature>
<sequence length="338" mass="37531">MAFLGCVIWVLTAVGLFNSGTRFRSDSVANLAAFVIIVGTIYLFVAVIEVFSIIVAAYSRKLAHIQAIASLSILIFLIVAFLGILKIIVHFSLKENILEVCVRSVRDGKVVYTEFKGPKYGAANDADEAAAWCKRTWSRESYSVILLALSMPCYAIFISTLAFAYLRYARELALTYTNTRSHQTRLVKLTRRKEADRGFSKPYRRAGDALHLQKTHIRPTQNLYTIYIILNLNHTMSMNDSPNKTSGQLHSMKGSIVEGVGNLTGSTSWQNSGKKEHTEGETEYKAAQAKGYAEGTMDRMSGMKDSVVGAVTGDKMQQTEGNMARDKGKMQQEVNKPE</sequence>
<gene>
    <name evidence="3" type="ORF">AAE3_LOCUS5593</name>
</gene>
<protein>
    <submittedName>
        <fullName evidence="3">Uncharacterized protein</fullName>
    </submittedName>
</protein>
<feature type="region of interest" description="Disordered" evidence="1">
    <location>
        <begin position="264"/>
        <end position="287"/>
    </location>
</feature>
<keyword evidence="2" id="KW-1133">Transmembrane helix</keyword>
<accession>A0A8S0VRF8</accession>
<dbReference type="Proteomes" id="UP000467700">
    <property type="component" value="Unassembled WGS sequence"/>
</dbReference>
<dbReference type="PANTHER" id="PTHR40460:SF1">
    <property type="entry name" value="CSBD-LIKE DOMAIN-CONTAINING PROTEIN"/>
    <property type="match status" value="1"/>
</dbReference>
<dbReference type="PANTHER" id="PTHR40460">
    <property type="entry name" value="CHROMOSOME 1, WHOLE GENOME SHOTGUN SEQUENCE"/>
    <property type="match status" value="1"/>
</dbReference>
<keyword evidence="4" id="KW-1185">Reference proteome</keyword>